<proteinExistence type="predicted"/>
<dbReference type="PANTHER" id="PTHR43584">
    <property type="entry name" value="NUCLEOTIDYL TRANSFERASE"/>
    <property type="match status" value="1"/>
</dbReference>
<dbReference type="Pfam" id="PF00483">
    <property type="entry name" value="NTP_transferase"/>
    <property type="match status" value="1"/>
</dbReference>
<organism evidence="4 5">
    <name type="scientific">Alkalispirillum mobile</name>
    <dbReference type="NCBI Taxonomy" id="85925"/>
    <lineage>
        <taxon>Bacteria</taxon>
        <taxon>Pseudomonadati</taxon>
        <taxon>Pseudomonadota</taxon>
        <taxon>Gammaproteobacteria</taxon>
        <taxon>Chromatiales</taxon>
        <taxon>Ectothiorhodospiraceae</taxon>
        <taxon>Alkalispirillum</taxon>
    </lineage>
</organism>
<dbReference type="Proteomes" id="UP000275461">
    <property type="component" value="Unassembled WGS sequence"/>
</dbReference>
<sequence length="220" mass="23450">MILAAGRGERMRPLTDHTPKPLLAVGGRPLIEHHLLALADAGVTEVVINTAWLGDRIEAHLGDGSRYGLHLNYSREPEGALDTGGGIRHALPLLGDAPFLVINGDVWCDVPLAPLLTPPRALAHLVLVDNPDHNENGDFVLNGNSVAETGAGPRLTYAGIGIFHPALWADTRPGAFPLAPLLRGAMAAGRVTGQHHRGQWHDVGTPERLRGLDRALRDTG</sequence>
<dbReference type="CDD" id="cd06422">
    <property type="entry name" value="NTP_transferase_like_1"/>
    <property type="match status" value="1"/>
</dbReference>
<dbReference type="SUPFAM" id="SSF53448">
    <property type="entry name" value="Nucleotide-diphospho-sugar transferases"/>
    <property type="match status" value="1"/>
</dbReference>
<dbReference type="InterPro" id="IPR029044">
    <property type="entry name" value="Nucleotide-diphossugar_trans"/>
</dbReference>
<evidence type="ECO:0000256" key="2">
    <source>
        <dbReference type="ARBA" id="ARBA00022695"/>
    </source>
</evidence>
<evidence type="ECO:0000313" key="4">
    <source>
        <dbReference type="EMBL" id="RLK51554.1"/>
    </source>
</evidence>
<keyword evidence="5" id="KW-1185">Reference proteome</keyword>
<keyword evidence="1 4" id="KW-0808">Transferase</keyword>
<accession>A0A498C5P1</accession>
<evidence type="ECO:0000313" key="5">
    <source>
        <dbReference type="Proteomes" id="UP000275461"/>
    </source>
</evidence>
<dbReference type="GO" id="GO:0016779">
    <property type="term" value="F:nucleotidyltransferase activity"/>
    <property type="evidence" value="ECO:0007669"/>
    <property type="project" value="UniProtKB-KW"/>
</dbReference>
<dbReference type="Gene3D" id="3.90.550.10">
    <property type="entry name" value="Spore Coat Polysaccharide Biosynthesis Protein SpsA, Chain A"/>
    <property type="match status" value="1"/>
</dbReference>
<evidence type="ECO:0000256" key="1">
    <source>
        <dbReference type="ARBA" id="ARBA00022679"/>
    </source>
</evidence>
<reference evidence="4 5" key="1">
    <citation type="submission" date="2018-10" db="EMBL/GenBank/DDBJ databases">
        <title>Genomic Encyclopedia of Type Strains, Phase IV (KMG-IV): sequencing the most valuable type-strain genomes for metagenomic binning, comparative biology and taxonomic classification.</title>
        <authorList>
            <person name="Goeker M."/>
        </authorList>
    </citation>
    <scope>NUCLEOTIDE SEQUENCE [LARGE SCALE GENOMIC DNA]</scope>
    <source>
        <strain evidence="4 5">DSM 12769</strain>
    </source>
</reference>
<dbReference type="InterPro" id="IPR050065">
    <property type="entry name" value="GlmU-like"/>
</dbReference>
<dbReference type="NCBIfam" id="NF045761">
    <property type="entry name" value="NAMPUrTaseMurU"/>
    <property type="match status" value="1"/>
</dbReference>
<dbReference type="InterPro" id="IPR005835">
    <property type="entry name" value="NTP_transferase_dom"/>
</dbReference>
<dbReference type="PANTHER" id="PTHR43584:SF8">
    <property type="entry name" value="N-ACETYLMURAMATE ALPHA-1-PHOSPHATE URIDYLYLTRANSFERASE"/>
    <property type="match status" value="1"/>
</dbReference>
<dbReference type="EMBL" id="RCDA01000001">
    <property type="protein sequence ID" value="RLK51554.1"/>
    <property type="molecule type" value="Genomic_DNA"/>
</dbReference>
<comment type="caution">
    <text evidence="4">The sequence shown here is derived from an EMBL/GenBank/DDBJ whole genome shotgun (WGS) entry which is preliminary data.</text>
</comment>
<protein>
    <submittedName>
        <fullName evidence="4">MurNAc alpha-1-phosphate uridylyltransferase</fullName>
    </submittedName>
</protein>
<feature type="domain" description="Nucleotidyl transferase" evidence="3">
    <location>
        <begin position="1"/>
        <end position="127"/>
    </location>
</feature>
<gene>
    <name evidence="4" type="ORF">DFR31_1497</name>
</gene>
<dbReference type="AlphaFoldDB" id="A0A498C5P1"/>
<dbReference type="InterPro" id="IPR054790">
    <property type="entry name" value="MurU"/>
</dbReference>
<evidence type="ECO:0000259" key="3">
    <source>
        <dbReference type="Pfam" id="PF00483"/>
    </source>
</evidence>
<keyword evidence="2 4" id="KW-0548">Nucleotidyltransferase</keyword>
<name>A0A498C5P1_9GAMM</name>